<dbReference type="CDD" id="cd03378">
    <property type="entry name" value="beta_CA_cladeC"/>
    <property type="match status" value="1"/>
</dbReference>
<evidence type="ECO:0000313" key="5">
    <source>
        <dbReference type="EMBL" id="MCA9757956.1"/>
    </source>
</evidence>
<evidence type="ECO:0000256" key="1">
    <source>
        <dbReference type="ARBA" id="ARBA00006217"/>
    </source>
</evidence>
<proteinExistence type="inferred from homology"/>
<dbReference type="InterPro" id="IPR001765">
    <property type="entry name" value="Carbonic_anhydrase"/>
</dbReference>
<comment type="caution">
    <text evidence="5">The sequence shown here is derived from an EMBL/GenBank/DDBJ whole genome shotgun (WGS) entry which is preliminary data.</text>
</comment>
<protein>
    <submittedName>
        <fullName evidence="5">Carbonic anhydrase</fullName>
    </submittedName>
</protein>
<feature type="compositionally biased region" description="Basic and acidic residues" evidence="3">
    <location>
        <begin position="242"/>
        <end position="258"/>
    </location>
</feature>
<sequence length="258" mass="27706">MKKFLSLAVASLAVTAIASSVFASGDGPGVTSDEAYDKMKEGNERFVSGKMLYPNYDRQRRFETAKGQHPFVTVIGCSDSRVPIEAIFDQGIGDTFIIRVAGNVCDTDEIGSIEYGVDHLGTPLLVVLGHESCGAVTAVVKEADVHGSIPALVDNIEPAVEHAKKLHPRLSPDDLVPFAVRANVMQSIEDLLTHSDSVRERAKDHRVRIVGAVYDLETGKVSWLGEHPRMGSLLKAPTVDAHGGDHGHDDDHAGGPTH</sequence>
<feature type="chain" id="PRO_5037854906" evidence="4">
    <location>
        <begin position="24"/>
        <end position="258"/>
    </location>
</feature>
<evidence type="ECO:0000313" key="6">
    <source>
        <dbReference type="Proteomes" id="UP000739538"/>
    </source>
</evidence>
<evidence type="ECO:0000256" key="3">
    <source>
        <dbReference type="SAM" id="MobiDB-lite"/>
    </source>
</evidence>
<dbReference type="Pfam" id="PF00484">
    <property type="entry name" value="Pro_CA"/>
    <property type="match status" value="1"/>
</dbReference>
<feature type="signal peptide" evidence="4">
    <location>
        <begin position="1"/>
        <end position="23"/>
    </location>
</feature>
<dbReference type="AlphaFoldDB" id="A0A956SEX7"/>
<keyword evidence="2" id="KW-0862">Zinc</keyword>
<name>A0A956SEX7_UNCEI</name>
<dbReference type="Gene3D" id="3.40.1050.10">
    <property type="entry name" value="Carbonic anhydrase"/>
    <property type="match status" value="1"/>
</dbReference>
<keyword evidence="2" id="KW-0479">Metal-binding</keyword>
<feature type="binding site" evidence="2">
    <location>
        <position position="133"/>
    </location>
    <ligand>
        <name>Zn(2+)</name>
        <dbReference type="ChEBI" id="CHEBI:29105"/>
    </ligand>
</feature>
<dbReference type="PANTHER" id="PTHR11002:SF79">
    <property type="entry name" value="CARBONIC ANHYDRASE 2"/>
    <property type="match status" value="1"/>
</dbReference>
<evidence type="ECO:0000256" key="4">
    <source>
        <dbReference type="SAM" id="SignalP"/>
    </source>
</evidence>
<evidence type="ECO:0000256" key="2">
    <source>
        <dbReference type="PIRSR" id="PIRSR601765-1"/>
    </source>
</evidence>
<feature type="binding site" evidence="2">
    <location>
        <position position="79"/>
    </location>
    <ligand>
        <name>Zn(2+)</name>
        <dbReference type="ChEBI" id="CHEBI:29105"/>
    </ligand>
</feature>
<gene>
    <name evidence="5" type="ORF">KDA27_19345</name>
</gene>
<feature type="binding site" evidence="2">
    <location>
        <position position="77"/>
    </location>
    <ligand>
        <name>Zn(2+)</name>
        <dbReference type="ChEBI" id="CHEBI:29105"/>
    </ligand>
</feature>
<feature type="region of interest" description="Disordered" evidence="3">
    <location>
        <begin position="236"/>
        <end position="258"/>
    </location>
</feature>
<keyword evidence="4" id="KW-0732">Signal</keyword>
<accession>A0A956SEX7</accession>
<comment type="cofactor">
    <cofactor evidence="2">
        <name>Zn(2+)</name>
        <dbReference type="ChEBI" id="CHEBI:29105"/>
    </cofactor>
    <text evidence="2">Binds 1 zinc ion per subunit.</text>
</comment>
<dbReference type="EMBL" id="JAGQHS010000132">
    <property type="protein sequence ID" value="MCA9757956.1"/>
    <property type="molecule type" value="Genomic_DNA"/>
</dbReference>
<dbReference type="SMART" id="SM00947">
    <property type="entry name" value="Pro_CA"/>
    <property type="match status" value="1"/>
</dbReference>
<reference evidence="5" key="1">
    <citation type="submission" date="2020-04" db="EMBL/GenBank/DDBJ databases">
        <authorList>
            <person name="Zhang T."/>
        </authorList>
    </citation>
    <scope>NUCLEOTIDE SEQUENCE</scope>
    <source>
        <strain evidence="5">HKST-UBA02</strain>
    </source>
</reference>
<comment type="similarity">
    <text evidence="1">Belongs to the beta-class carbonic anhydrase family.</text>
</comment>
<dbReference type="GO" id="GO:0004089">
    <property type="term" value="F:carbonate dehydratase activity"/>
    <property type="evidence" value="ECO:0007669"/>
    <property type="project" value="InterPro"/>
</dbReference>
<reference evidence="5" key="2">
    <citation type="journal article" date="2021" name="Microbiome">
        <title>Successional dynamics and alternative stable states in a saline activated sludge microbial community over 9 years.</title>
        <authorList>
            <person name="Wang Y."/>
            <person name="Ye J."/>
            <person name="Ju F."/>
            <person name="Liu L."/>
            <person name="Boyd J.A."/>
            <person name="Deng Y."/>
            <person name="Parks D.H."/>
            <person name="Jiang X."/>
            <person name="Yin X."/>
            <person name="Woodcroft B.J."/>
            <person name="Tyson G.W."/>
            <person name="Hugenholtz P."/>
            <person name="Polz M.F."/>
            <person name="Zhang T."/>
        </authorList>
    </citation>
    <scope>NUCLEOTIDE SEQUENCE</scope>
    <source>
        <strain evidence="5">HKST-UBA02</strain>
    </source>
</reference>
<dbReference type="PANTHER" id="PTHR11002">
    <property type="entry name" value="CARBONIC ANHYDRASE"/>
    <property type="match status" value="1"/>
</dbReference>
<dbReference type="InterPro" id="IPR036874">
    <property type="entry name" value="Carbonic_anhydrase_sf"/>
</dbReference>
<dbReference type="GO" id="GO:0008270">
    <property type="term" value="F:zinc ion binding"/>
    <property type="evidence" value="ECO:0007669"/>
    <property type="project" value="InterPro"/>
</dbReference>
<feature type="binding site" evidence="2">
    <location>
        <position position="130"/>
    </location>
    <ligand>
        <name>Zn(2+)</name>
        <dbReference type="ChEBI" id="CHEBI:29105"/>
    </ligand>
</feature>
<dbReference type="SUPFAM" id="SSF53056">
    <property type="entry name" value="beta-carbonic anhydrase, cab"/>
    <property type="match status" value="1"/>
</dbReference>
<dbReference type="Proteomes" id="UP000739538">
    <property type="component" value="Unassembled WGS sequence"/>
</dbReference>
<organism evidence="5 6">
    <name type="scientific">Eiseniibacteriota bacterium</name>
    <dbReference type="NCBI Taxonomy" id="2212470"/>
    <lineage>
        <taxon>Bacteria</taxon>
        <taxon>Candidatus Eiseniibacteriota</taxon>
    </lineage>
</organism>